<evidence type="ECO:0000256" key="1">
    <source>
        <dbReference type="ARBA" id="ARBA00004328"/>
    </source>
</evidence>
<proteinExistence type="predicted"/>
<dbReference type="GO" id="GO:0005198">
    <property type="term" value="F:structural molecule activity"/>
    <property type="evidence" value="ECO:0007669"/>
    <property type="project" value="InterPro"/>
</dbReference>
<keyword evidence="2 4" id="KW-0167">Capsid protein</keyword>
<dbReference type="Gene3D" id="1.20.120.70">
    <property type="entry name" value="Tobacco mosaic virus-like, coat protein"/>
    <property type="match status" value="1"/>
</dbReference>
<dbReference type="InterPro" id="IPR036417">
    <property type="entry name" value="TMV-like_coat_sf"/>
</dbReference>
<comment type="subcellular location">
    <subcellularLocation>
        <location evidence="1">Virion</location>
    </subcellularLocation>
</comment>
<protein>
    <submittedName>
        <fullName evidence="4">Coat protein</fullName>
    </submittedName>
</protein>
<sequence>MPNISLTTKGGGHYDEDLWFSQVVSQGLYAEWWVLSDNWEKFLDNLRGVNFGVSSSRSQVSDYVAALDRDLPADVDRRFAGPRGQLDSPNYVSAPIFYRINRSLVGDITRLARITDQPSNNRDVELSRVKKLSGQPTPPPGTDNQMAIRDVQSLRDGSLSFSYTLINELVGAQLAAYTVRRFETEFGLQWLPVQAQGQRV</sequence>
<organism evidence="4">
    <name type="scientific">Poa semilatent virus</name>
    <dbReference type="NCBI Taxonomy" id="12328"/>
    <lineage>
        <taxon>Viruses</taxon>
        <taxon>Riboviria</taxon>
        <taxon>Orthornavirae</taxon>
        <taxon>Kitrinoviricota</taxon>
        <taxon>Alsuviricetes</taxon>
        <taxon>Martellivirales</taxon>
        <taxon>Virgaviridae</taxon>
        <taxon>Hordeivirus</taxon>
        <taxon>Hordeivirus poae</taxon>
    </lineage>
</organism>
<reference evidence="4" key="1">
    <citation type="journal article" date="2019" name="Phytopathology">
        <title>Construction of an infectious Poa semilatent virus cDNA clone and comparisons of hordeivirus cytopathology and pathogenicity.</title>
        <authorList>
            <person name="Li Z."/>
            <person name="Jiang Z."/>
            <person name="Yang X."/>
            <person name="Yue N."/>
            <person name="Wang X."/>
            <person name="Zhang K."/>
            <person name="Jackson A.O."/>
            <person name="Li D."/>
            <person name="Zhang Y."/>
        </authorList>
    </citation>
    <scope>NUCLEOTIDE SEQUENCE</scope>
    <source>
        <strain evidence="4">Canada</strain>
    </source>
</reference>
<dbReference type="GO" id="GO:0019028">
    <property type="term" value="C:viral capsid"/>
    <property type="evidence" value="ECO:0007669"/>
    <property type="project" value="UniProtKB-KW"/>
</dbReference>
<evidence type="ECO:0000313" key="4">
    <source>
        <dbReference type="EMBL" id="QEG59341.1"/>
    </source>
</evidence>
<dbReference type="SUPFAM" id="SSF47195">
    <property type="entry name" value="TMV-like viral coat proteins"/>
    <property type="match status" value="1"/>
</dbReference>
<name>A0A5B9REV4_9VIRU</name>
<evidence type="ECO:0000256" key="3">
    <source>
        <dbReference type="ARBA" id="ARBA00022844"/>
    </source>
</evidence>
<keyword evidence="3" id="KW-0946">Virion</keyword>
<evidence type="ECO:0000256" key="2">
    <source>
        <dbReference type="ARBA" id="ARBA00022561"/>
    </source>
</evidence>
<accession>A0A5B9REV4</accession>
<dbReference type="Pfam" id="PF00721">
    <property type="entry name" value="TMV_coat"/>
    <property type="match status" value="1"/>
</dbReference>
<dbReference type="InterPro" id="IPR001337">
    <property type="entry name" value="TMV-like_coat"/>
</dbReference>
<dbReference type="EMBL" id="MK377387">
    <property type="protein sequence ID" value="QEG59341.1"/>
    <property type="molecule type" value="Genomic_RNA"/>
</dbReference>